<dbReference type="Proteomes" id="UP000218934">
    <property type="component" value="Unassembled WGS sequence"/>
</dbReference>
<sequence>MSRSHLPHLALLMSLSAALAAPAAAWAHGGHHPATADIIDGQGQTKGKAMLSQGKDGIHVNVKAVGLPVGVHAVHIHTIGTCTGPDFTSAGGHWNPAHKQHGHDNPAGAHMGDMPNMTVGADGTGELKAIVKDAMLKGGEAPLFDADGAAIVIHAAADDYKTDPTGNAGGRLACGVLKAE</sequence>
<dbReference type="Gene3D" id="2.60.40.200">
    <property type="entry name" value="Superoxide dismutase, copper/zinc binding domain"/>
    <property type="match status" value="1"/>
</dbReference>
<dbReference type="InterPro" id="IPR001424">
    <property type="entry name" value="SOD_Cu_Zn_dom"/>
</dbReference>
<organism evidence="4 5">
    <name type="scientific">Rhizorhabdus dicambivorans</name>
    <dbReference type="NCBI Taxonomy" id="1850238"/>
    <lineage>
        <taxon>Bacteria</taxon>
        <taxon>Pseudomonadati</taxon>
        <taxon>Pseudomonadota</taxon>
        <taxon>Alphaproteobacteria</taxon>
        <taxon>Sphingomonadales</taxon>
        <taxon>Sphingomonadaceae</taxon>
        <taxon>Rhizorhabdus</taxon>
    </lineage>
</organism>
<evidence type="ECO:0000313" key="4">
    <source>
        <dbReference type="EMBL" id="PCE43083.1"/>
    </source>
</evidence>
<feature type="signal peptide" evidence="2">
    <location>
        <begin position="1"/>
        <end position="20"/>
    </location>
</feature>
<proteinExistence type="inferred from homology"/>
<comment type="similarity">
    <text evidence="1">Belongs to the Cu-Zn superoxide dismutase family.</text>
</comment>
<dbReference type="GO" id="GO:0005507">
    <property type="term" value="F:copper ion binding"/>
    <property type="evidence" value="ECO:0007669"/>
    <property type="project" value="InterPro"/>
</dbReference>
<keyword evidence="5" id="KW-1185">Reference proteome</keyword>
<name>A0A2A4FXZ3_9SPHN</name>
<comment type="caution">
    <text evidence="4">The sequence shown here is derived from an EMBL/GenBank/DDBJ whole genome shotgun (WGS) entry which is preliminary data.</text>
</comment>
<feature type="domain" description="Superoxide dismutase copper/zinc binding" evidence="3">
    <location>
        <begin position="46"/>
        <end position="176"/>
    </location>
</feature>
<evidence type="ECO:0000259" key="3">
    <source>
        <dbReference type="Pfam" id="PF00080"/>
    </source>
</evidence>
<dbReference type="AlphaFoldDB" id="A0A2A4FXZ3"/>
<accession>A0A2A4FXZ3</accession>
<gene>
    <name evidence="4" type="ORF">COO09_07225</name>
</gene>
<dbReference type="InterPro" id="IPR036423">
    <property type="entry name" value="SOD-like_Cu/Zn_dom_sf"/>
</dbReference>
<dbReference type="Pfam" id="PF00080">
    <property type="entry name" value="Sod_Cu"/>
    <property type="match status" value="1"/>
</dbReference>
<reference evidence="4 5" key="1">
    <citation type="submission" date="2017-09" db="EMBL/GenBank/DDBJ databases">
        <title>The Catabolism of 3,6-Dichlorosalicylic acid is Initiated by the Cytochrome P450 Monooxygenase DsmABC in Rhizorhabdus dicambivorans Ndbn-20.</title>
        <authorList>
            <person name="Na L."/>
        </authorList>
    </citation>
    <scope>NUCLEOTIDE SEQUENCE [LARGE SCALE GENOMIC DNA]</scope>
    <source>
        <strain evidence="4 5">Ndbn-20m</strain>
    </source>
</reference>
<keyword evidence="2" id="KW-0732">Signal</keyword>
<evidence type="ECO:0000256" key="1">
    <source>
        <dbReference type="ARBA" id="ARBA00010457"/>
    </source>
</evidence>
<dbReference type="RefSeq" id="WP_066962251.1">
    <property type="nucleotide sequence ID" value="NZ_CP023449.1"/>
</dbReference>
<protein>
    <submittedName>
        <fullName evidence="4">Superoxide dismutase family protein</fullName>
    </submittedName>
</protein>
<dbReference type="InterPro" id="IPR024134">
    <property type="entry name" value="SOD_Cu/Zn_/chaperone"/>
</dbReference>
<dbReference type="PANTHER" id="PTHR10003">
    <property type="entry name" value="SUPEROXIDE DISMUTASE CU-ZN -RELATED"/>
    <property type="match status" value="1"/>
</dbReference>
<dbReference type="CDD" id="cd00305">
    <property type="entry name" value="Cu-Zn_Superoxide_Dismutase"/>
    <property type="match status" value="1"/>
</dbReference>
<dbReference type="KEGG" id="rdi:CMV14_17440"/>
<dbReference type="SUPFAM" id="SSF49329">
    <property type="entry name" value="Cu,Zn superoxide dismutase-like"/>
    <property type="match status" value="1"/>
</dbReference>
<dbReference type="EMBL" id="NWUF01000005">
    <property type="protein sequence ID" value="PCE43083.1"/>
    <property type="molecule type" value="Genomic_DNA"/>
</dbReference>
<dbReference type="GO" id="GO:0006801">
    <property type="term" value="P:superoxide metabolic process"/>
    <property type="evidence" value="ECO:0007669"/>
    <property type="project" value="InterPro"/>
</dbReference>
<feature type="chain" id="PRO_5012088025" evidence="2">
    <location>
        <begin position="21"/>
        <end position="180"/>
    </location>
</feature>
<evidence type="ECO:0000256" key="2">
    <source>
        <dbReference type="SAM" id="SignalP"/>
    </source>
</evidence>
<dbReference type="OrthoDB" id="5431326at2"/>
<evidence type="ECO:0000313" key="5">
    <source>
        <dbReference type="Proteomes" id="UP000218934"/>
    </source>
</evidence>